<dbReference type="SFLD" id="SFLDS00003">
    <property type="entry name" value="Haloacid_Dehalogenase"/>
    <property type="match status" value="1"/>
</dbReference>
<dbReference type="PANTHER" id="PTHR10000:SF8">
    <property type="entry name" value="HAD SUPERFAMILY HYDROLASE-LIKE, TYPE 3"/>
    <property type="match status" value="1"/>
</dbReference>
<dbReference type="RefSeq" id="WP_265163102.1">
    <property type="nucleotide sequence ID" value="NZ_CP069620.1"/>
</dbReference>
<dbReference type="PROSITE" id="PS01228">
    <property type="entry name" value="COF_1"/>
    <property type="match status" value="1"/>
</dbReference>
<organism evidence="1 2">
    <name type="scientific">Salinimicrobium tongyeongense</name>
    <dbReference type="NCBI Taxonomy" id="2809707"/>
    <lineage>
        <taxon>Bacteria</taxon>
        <taxon>Pseudomonadati</taxon>
        <taxon>Bacteroidota</taxon>
        <taxon>Flavobacteriia</taxon>
        <taxon>Flavobacteriales</taxon>
        <taxon>Flavobacteriaceae</taxon>
        <taxon>Salinimicrobium</taxon>
    </lineage>
</organism>
<keyword evidence="2" id="KW-1185">Reference proteome</keyword>
<sequence>MKYKIIFSDIDGTLLNKDRKLSQLTLEVFGKLPEDLPVVLISSRMPQAMTHLQEELNIAHQPLICYNGALIYINGKPLGSKEIPWKIIDDLHNFNQNTACHLSLYNGTDWYVPQMDEWAKREENNTRVTPQVKPINDVLKAWEPAKTGAHKIMCMGTAEKINAVEKHLFERYNDRLHLYRSKDTYLEVTNKEVSKLTAVNYLLKTHFHYSLEETIAFGDNFNDFEMLKAAGMGIAVGNAKPEILEIARQVTHHNTEDGVAKSLQEIFKLN</sequence>
<dbReference type="EMBL" id="CP069620">
    <property type="protein sequence ID" value="UZH54766.1"/>
    <property type="molecule type" value="Genomic_DNA"/>
</dbReference>
<dbReference type="InterPro" id="IPR006379">
    <property type="entry name" value="HAD-SF_hydro_IIB"/>
</dbReference>
<dbReference type="Proteomes" id="UP001163981">
    <property type="component" value="Chromosome"/>
</dbReference>
<evidence type="ECO:0000313" key="2">
    <source>
        <dbReference type="Proteomes" id="UP001163981"/>
    </source>
</evidence>
<dbReference type="InterPro" id="IPR000150">
    <property type="entry name" value="Cof"/>
</dbReference>
<dbReference type="CDD" id="cd07516">
    <property type="entry name" value="HAD_Pase"/>
    <property type="match status" value="1"/>
</dbReference>
<dbReference type="NCBIfam" id="TIGR01484">
    <property type="entry name" value="HAD-SF-IIB"/>
    <property type="match status" value="1"/>
</dbReference>
<dbReference type="SUPFAM" id="SSF56784">
    <property type="entry name" value="HAD-like"/>
    <property type="match status" value="1"/>
</dbReference>
<dbReference type="InterPro" id="IPR023214">
    <property type="entry name" value="HAD_sf"/>
</dbReference>
<evidence type="ECO:0000313" key="1">
    <source>
        <dbReference type="EMBL" id="UZH54766.1"/>
    </source>
</evidence>
<dbReference type="InterPro" id="IPR036412">
    <property type="entry name" value="HAD-like_sf"/>
</dbReference>
<dbReference type="SFLD" id="SFLDG01140">
    <property type="entry name" value="C2.B:_Phosphomannomutase_and_P"/>
    <property type="match status" value="1"/>
</dbReference>
<protein>
    <submittedName>
        <fullName evidence="1">HAD family phosphatase</fullName>
    </submittedName>
</protein>
<dbReference type="PANTHER" id="PTHR10000">
    <property type="entry name" value="PHOSPHOSERINE PHOSPHATASE"/>
    <property type="match status" value="1"/>
</dbReference>
<dbReference type="Gene3D" id="3.40.50.1000">
    <property type="entry name" value="HAD superfamily/HAD-like"/>
    <property type="match status" value="1"/>
</dbReference>
<dbReference type="Pfam" id="PF08282">
    <property type="entry name" value="Hydrolase_3"/>
    <property type="match status" value="1"/>
</dbReference>
<dbReference type="SFLD" id="SFLDG01144">
    <property type="entry name" value="C2.B.4:_PGP_Like"/>
    <property type="match status" value="1"/>
</dbReference>
<dbReference type="NCBIfam" id="TIGR00099">
    <property type="entry name" value="Cof-subfamily"/>
    <property type="match status" value="1"/>
</dbReference>
<proteinExistence type="predicted"/>
<name>A0ABY6NQB0_9FLAO</name>
<dbReference type="Gene3D" id="3.30.1240.10">
    <property type="match status" value="1"/>
</dbReference>
<reference evidence="1" key="1">
    <citation type="submission" date="2021-02" db="EMBL/GenBank/DDBJ databases">
        <title>Salinimicrobium sp. nov. isolated from seawater in Tongyeong, Republic of Korea.</title>
        <authorList>
            <person name="Lee S.-J."/>
        </authorList>
    </citation>
    <scope>NUCLEOTIDE SEQUENCE</scope>
    <source>
        <strain evidence="1">HN-2-9-2</strain>
    </source>
</reference>
<accession>A0ABY6NQB0</accession>
<gene>
    <name evidence="1" type="ORF">JRG66_12420</name>
</gene>